<reference evidence="1 2" key="1">
    <citation type="journal article" date="2016" name="Mol. Biol. Evol.">
        <title>Comparative Genomics of Early-Diverging Mushroom-Forming Fungi Provides Insights into the Origins of Lignocellulose Decay Capabilities.</title>
        <authorList>
            <person name="Nagy L.G."/>
            <person name="Riley R."/>
            <person name="Tritt A."/>
            <person name="Adam C."/>
            <person name="Daum C."/>
            <person name="Floudas D."/>
            <person name="Sun H."/>
            <person name="Yadav J.S."/>
            <person name="Pangilinan J."/>
            <person name="Larsson K.H."/>
            <person name="Matsuura K."/>
            <person name="Barry K."/>
            <person name="Labutti K."/>
            <person name="Kuo R."/>
            <person name="Ohm R.A."/>
            <person name="Bhattacharya S.S."/>
            <person name="Shirouzu T."/>
            <person name="Yoshinaga Y."/>
            <person name="Martin F.M."/>
            <person name="Grigoriev I.V."/>
            <person name="Hibbett D.S."/>
        </authorList>
    </citation>
    <scope>NUCLEOTIDE SEQUENCE [LARGE SCALE GENOMIC DNA]</scope>
    <source>
        <strain evidence="1 2">CBS 109695</strain>
    </source>
</reference>
<dbReference type="EMBL" id="KV417516">
    <property type="protein sequence ID" value="KZP26097.1"/>
    <property type="molecule type" value="Genomic_DNA"/>
</dbReference>
<sequence>MPSLASILLMTNNTPSSTCISSSMLSRTSSAVRALWLCRIVCVIAAPSNHSVHEALDTFHHLLAVQPQALPRYPRHAPRARRQETSLLGGHGNLLLGPSELLEVGDNVMSGKRSEIYTTDCIGAAKIIAGGKNGLVNEPDHVELGDHVSMNDCPAVAHINSCFDFTLAHLRI</sequence>
<name>A0A166PHI1_9AGAM</name>
<keyword evidence="2" id="KW-1185">Reference proteome</keyword>
<gene>
    <name evidence="1" type="ORF">FIBSPDRAFT_1040933</name>
</gene>
<evidence type="ECO:0000313" key="2">
    <source>
        <dbReference type="Proteomes" id="UP000076532"/>
    </source>
</evidence>
<accession>A0A166PHI1</accession>
<evidence type="ECO:0000313" key="1">
    <source>
        <dbReference type="EMBL" id="KZP26097.1"/>
    </source>
</evidence>
<dbReference type="Proteomes" id="UP000076532">
    <property type="component" value="Unassembled WGS sequence"/>
</dbReference>
<dbReference type="AlphaFoldDB" id="A0A166PHI1"/>
<proteinExistence type="predicted"/>
<organism evidence="1 2">
    <name type="scientific">Athelia psychrophila</name>
    <dbReference type="NCBI Taxonomy" id="1759441"/>
    <lineage>
        <taxon>Eukaryota</taxon>
        <taxon>Fungi</taxon>
        <taxon>Dikarya</taxon>
        <taxon>Basidiomycota</taxon>
        <taxon>Agaricomycotina</taxon>
        <taxon>Agaricomycetes</taxon>
        <taxon>Agaricomycetidae</taxon>
        <taxon>Atheliales</taxon>
        <taxon>Atheliaceae</taxon>
        <taxon>Athelia</taxon>
    </lineage>
</organism>
<protein>
    <submittedName>
        <fullName evidence="1">Uncharacterized protein</fullName>
    </submittedName>
</protein>